<dbReference type="InterPro" id="IPR017941">
    <property type="entry name" value="Rieske_2Fe-2S"/>
</dbReference>
<dbReference type="GO" id="GO:0016705">
    <property type="term" value="F:oxidoreductase activity, acting on paired donors, with incorporation or reduction of molecular oxygen"/>
    <property type="evidence" value="ECO:0007669"/>
    <property type="project" value="UniProtKB-ARBA"/>
</dbReference>
<protein>
    <recommendedName>
        <fullName evidence="6">Rieske domain-containing protein</fullName>
    </recommendedName>
</protein>
<dbReference type="InterPro" id="IPR036922">
    <property type="entry name" value="Rieske_2Fe-2S_sf"/>
</dbReference>
<keyword evidence="4" id="KW-0411">Iron-sulfur</keyword>
<keyword evidence="3" id="KW-0408">Iron</keyword>
<organism evidence="7 8">
    <name type="scientific">Streptomyces kanasensis</name>
    <dbReference type="NCBI Taxonomy" id="936756"/>
    <lineage>
        <taxon>Bacteria</taxon>
        <taxon>Bacillati</taxon>
        <taxon>Actinomycetota</taxon>
        <taxon>Actinomycetes</taxon>
        <taxon>Kitasatosporales</taxon>
        <taxon>Streptomycetaceae</taxon>
        <taxon>Streptomyces</taxon>
    </lineage>
</organism>
<dbReference type="GO" id="GO:0004497">
    <property type="term" value="F:monooxygenase activity"/>
    <property type="evidence" value="ECO:0007669"/>
    <property type="project" value="UniProtKB-ARBA"/>
</dbReference>
<gene>
    <name evidence="7" type="ORF">ATE80_19295</name>
</gene>
<proteinExistence type="predicted"/>
<dbReference type="STRING" id="936756.ATE80_19295"/>
<evidence type="ECO:0000256" key="3">
    <source>
        <dbReference type="ARBA" id="ARBA00023004"/>
    </source>
</evidence>
<feature type="region of interest" description="Disordered" evidence="5">
    <location>
        <begin position="67"/>
        <end position="97"/>
    </location>
</feature>
<keyword evidence="1" id="KW-0001">2Fe-2S</keyword>
<reference evidence="7 8" key="1">
    <citation type="submission" date="2015-11" db="EMBL/GenBank/DDBJ databases">
        <title>Genome-wide analysis reveals the secondary metabolome in Streptomyces kanasensis ZX01.</title>
        <authorList>
            <person name="Zhang G."/>
            <person name="Han L."/>
            <person name="Feng J."/>
            <person name="Zhang X."/>
        </authorList>
    </citation>
    <scope>NUCLEOTIDE SEQUENCE [LARGE SCALE GENOMIC DNA]</scope>
    <source>
        <strain evidence="7 8">ZX01</strain>
    </source>
</reference>
<sequence>MVASTADVPVGGGTVVAAGKVVVTQPVEGEFRVLSAVCAHQGRTVGSVADGPIVRPCHADRFRVTDGSVAAGPATDAAAGPPDHRGRGRRPAGLTTS</sequence>
<dbReference type="SUPFAM" id="SSF50022">
    <property type="entry name" value="ISP domain"/>
    <property type="match status" value="1"/>
</dbReference>
<dbReference type="Proteomes" id="UP000054011">
    <property type="component" value="Unassembled WGS sequence"/>
</dbReference>
<evidence type="ECO:0000313" key="7">
    <source>
        <dbReference type="EMBL" id="KUH37264.1"/>
    </source>
</evidence>
<evidence type="ECO:0000256" key="4">
    <source>
        <dbReference type="ARBA" id="ARBA00023014"/>
    </source>
</evidence>
<dbReference type="EMBL" id="LNSV01000051">
    <property type="protein sequence ID" value="KUH37264.1"/>
    <property type="molecule type" value="Genomic_DNA"/>
</dbReference>
<evidence type="ECO:0000313" key="8">
    <source>
        <dbReference type="Proteomes" id="UP000054011"/>
    </source>
</evidence>
<keyword evidence="2" id="KW-0479">Metal-binding</keyword>
<evidence type="ECO:0000256" key="2">
    <source>
        <dbReference type="ARBA" id="ARBA00022723"/>
    </source>
</evidence>
<feature type="domain" description="Rieske" evidence="6">
    <location>
        <begin position="1"/>
        <end position="92"/>
    </location>
</feature>
<dbReference type="PROSITE" id="PS51296">
    <property type="entry name" value="RIESKE"/>
    <property type="match status" value="1"/>
</dbReference>
<evidence type="ECO:0000256" key="5">
    <source>
        <dbReference type="SAM" id="MobiDB-lite"/>
    </source>
</evidence>
<evidence type="ECO:0000256" key="1">
    <source>
        <dbReference type="ARBA" id="ARBA00022714"/>
    </source>
</evidence>
<keyword evidence="8" id="KW-1185">Reference proteome</keyword>
<name>A0A100Y3Y6_9ACTN</name>
<dbReference type="GO" id="GO:0046872">
    <property type="term" value="F:metal ion binding"/>
    <property type="evidence" value="ECO:0007669"/>
    <property type="project" value="UniProtKB-KW"/>
</dbReference>
<accession>A0A100Y3Y6</accession>
<dbReference type="CDD" id="cd03467">
    <property type="entry name" value="Rieske"/>
    <property type="match status" value="1"/>
</dbReference>
<dbReference type="Pfam" id="PF00355">
    <property type="entry name" value="Rieske"/>
    <property type="match status" value="1"/>
</dbReference>
<dbReference type="GO" id="GO:0051537">
    <property type="term" value="F:2 iron, 2 sulfur cluster binding"/>
    <property type="evidence" value="ECO:0007669"/>
    <property type="project" value="UniProtKB-KW"/>
</dbReference>
<comment type="caution">
    <text evidence="7">The sequence shown here is derived from an EMBL/GenBank/DDBJ whole genome shotgun (WGS) entry which is preliminary data.</text>
</comment>
<evidence type="ECO:0000259" key="6">
    <source>
        <dbReference type="PROSITE" id="PS51296"/>
    </source>
</evidence>
<dbReference type="AlphaFoldDB" id="A0A100Y3Y6"/>
<dbReference type="Gene3D" id="2.102.10.10">
    <property type="entry name" value="Rieske [2Fe-2S] iron-sulphur domain"/>
    <property type="match status" value="1"/>
</dbReference>
<dbReference type="RefSeq" id="WP_058943474.1">
    <property type="nucleotide sequence ID" value="NZ_LNSV01000051.1"/>
</dbReference>
<feature type="compositionally biased region" description="Low complexity" evidence="5">
    <location>
        <begin position="70"/>
        <end position="81"/>
    </location>
</feature>